<keyword evidence="4" id="KW-1185">Reference proteome</keyword>
<gene>
    <name evidence="3" type="ORF">CR103_03700</name>
</gene>
<comment type="caution">
    <text evidence="3">The sequence shown here is derived from an EMBL/GenBank/DDBJ whole genome shotgun (WGS) entry which is preliminary data.</text>
</comment>
<organism evidence="3 4">
    <name type="scientific">Massilia psychrophila</name>
    <dbReference type="NCBI Taxonomy" id="1603353"/>
    <lineage>
        <taxon>Bacteria</taxon>
        <taxon>Pseudomonadati</taxon>
        <taxon>Pseudomonadota</taxon>
        <taxon>Betaproteobacteria</taxon>
        <taxon>Burkholderiales</taxon>
        <taxon>Oxalobacteraceae</taxon>
        <taxon>Telluria group</taxon>
        <taxon>Massilia</taxon>
    </lineage>
</organism>
<protein>
    <recommendedName>
        <fullName evidence="5">Secreted protein</fullName>
    </recommendedName>
</protein>
<accession>A0A2G8T587</accession>
<evidence type="ECO:0000313" key="4">
    <source>
        <dbReference type="Proteomes" id="UP000228593"/>
    </source>
</evidence>
<name>A0A2G8T587_9BURK</name>
<evidence type="ECO:0000256" key="1">
    <source>
        <dbReference type="SAM" id="MobiDB-lite"/>
    </source>
</evidence>
<evidence type="ECO:0000256" key="2">
    <source>
        <dbReference type="SAM" id="SignalP"/>
    </source>
</evidence>
<dbReference type="EMBL" id="PDOB01000003">
    <property type="protein sequence ID" value="PIL41206.1"/>
    <property type="molecule type" value="Genomic_DNA"/>
</dbReference>
<feature type="chain" id="PRO_5013553577" description="Secreted protein" evidence="2">
    <location>
        <begin position="17"/>
        <end position="110"/>
    </location>
</feature>
<dbReference type="RefSeq" id="WP_099914651.1">
    <property type="nucleotide sequence ID" value="NZ_BMHS01000004.1"/>
</dbReference>
<feature type="region of interest" description="Disordered" evidence="1">
    <location>
        <begin position="73"/>
        <end position="110"/>
    </location>
</feature>
<dbReference type="Proteomes" id="UP000228593">
    <property type="component" value="Unassembled WGS sequence"/>
</dbReference>
<dbReference type="AlphaFoldDB" id="A0A2G8T587"/>
<keyword evidence="2" id="KW-0732">Signal</keyword>
<feature type="compositionally biased region" description="Low complexity" evidence="1">
    <location>
        <begin position="73"/>
        <end position="88"/>
    </location>
</feature>
<evidence type="ECO:0008006" key="5">
    <source>
        <dbReference type="Google" id="ProtNLM"/>
    </source>
</evidence>
<proteinExistence type="predicted"/>
<reference evidence="3 4" key="1">
    <citation type="submission" date="2017-10" db="EMBL/GenBank/DDBJ databases">
        <title>Massilia psychrophilum sp. nov., a novel purple-pigmented bacterium isolated from Tianshan glacier, Xinjiang Municipality, China.</title>
        <authorList>
            <person name="Wang H."/>
        </authorList>
    </citation>
    <scope>NUCLEOTIDE SEQUENCE [LARGE SCALE GENOMIC DNA]</scope>
    <source>
        <strain evidence="3 4">JCM 30813</strain>
    </source>
</reference>
<feature type="signal peptide" evidence="2">
    <location>
        <begin position="1"/>
        <end position="16"/>
    </location>
</feature>
<dbReference type="PROSITE" id="PS51257">
    <property type="entry name" value="PROKAR_LIPOPROTEIN"/>
    <property type="match status" value="1"/>
</dbReference>
<evidence type="ECO:0000313" key="3">
    <source>
        <dbReference type="EMBL" id="PIL41206.1"/>
    </source>
</evidence>
<sequence length="110" mass="11015">MKTFNFCVMFAGAAFALLTACGGGTSYPAVDQASLATPMAHINAPVADCEAEGCNRPRVVDGLAEQFRASAIAAPPAEPAQAGEPMQASGPILTTNQATPGAAPAILAPQ</sequence>